<comment type="caution">
    <text evidence="5">The sequence shown here is derived from an EMBL/GenBank/DDBJ whole genome shotgun (WGS) entry which is preliminary data.</text>
</comment>
<dbReference type="InterPro" id="IPR044515">
    <property type="entry name" value="ABTB1"/>
</dbReference>
<protein>
    <recommendedName>
        <fullName evidence="4">BTB domain-containing protein</fullName>
    </recommendedName>
</protein>
<dbReference type="GO" id="GO:0000151">
    <property type="term" value="C:ubiquitin ligase complex"/>
    <property type="evidence" value="ECO:0007669"/>
    <property type="project" value="TreeGrafter"/>
</dbReference>
<dbReference type="InterPro" id="IPR002110">
    <property type="entry name" value="Ankyrin_rpt"/>
</dbReference>
<evidence type="ECO:0000313" key="6">
    <source>
        <dbReference type="Proteomes" id="UP000244309"/>
    </source>
</evidence>
<evidence type="ECO:0000256" key="2">
    <source>
        <dbReference type="ARBA" id="ARBA00023043"/>
    </source>
</evidence>
<dbReference type="EMBL" id="PKFO01000001">
    <property type="protein sequence ID" value="PVH18649.1"/>
    <property type="molecule type" value="Genomic_DNA"/>
</dbReference>
<name>A0A2V1AL85_9ASCO</name>
<dbReference type="GO" id="GO:0005737">
    <property type="term" value="C:cytoplasm"/>
    <property type="evidence" value="ECO:0007669"/>
    <property type="project" value="TreeGrafter"/>
</dbReference>
<evidence type="ECO:0000259" key="4">
    <source>
        <dbReference type="PROSITE" id="PS50097"/>
    </source>
</evidence>
<gene>
    <name evidence="5" type="ORF">CXQ85_000931</name>
</gene>
<evidence type="ECO:0000256" key="1">
    <source>
        <dbReference type="ARBA" id="ARBA00022737"/>
    </source>
</evidence>
<keyword evidence="6" id="KW-1185">Reference proteome</keyword>
<dbReference type="Gene3D" id="3.30.710.10">
    <property type="entry name" value="Potassium Channel Kv1.1, Chain A"/>
    <property type="match status" value="2"/>
</dbReference>
<dbReference type="Gene3D" id="1.25.40.20">
    <property type="entry name" value="Ankyrin repeat-containing domain"/>
    <property type="match status" value="1"/>
</dbReference>
<reference evidence="5 6" key="1">
    <citation type="submission" date="2017-12" db="EMBL/GenBank/DDBJ databases">
        <title>Genome Sequence of a Multidrug-Resistant Candida haemulonii Isolate from a Patient with Chronic Leg Ulcers in Israel.</title>
        <authorList>
            <person name="Chow N.A."/>
            <person name="Gade L."/>
            <person name="Batra D."/>
            <person name="Rowe L.A."/>
            <person name="Ben-Ami R."/>
            <person name="Loparev V.N."/>
            <person name="Litvintseva A.P."/>
        </authorList>
    </citation>
    <scope>NUCLEOTIDE SEQUENCE [LARGE SCALE GENOMIC DNA]</scope>
    <source>
        <strain evidence="5 6">B11899</strain>
    </source>
</reference>
<dbReference type="InterPro" id="IPR000210">
    <property type="entry name" value="BTB/POZ_dom"/>
</dbReference>
<dbReference type="VEuPathDB" id="FungiDB:CXQ85_000931"/>
<proteinExistence type="predicted"/>
<dbReference type="InterPro" id="IPR036770">
    <property type="entry name" value="Ankyrin_rpt-contain_sf"/>
</dbReference>
<accession>A0A2V1AL85</accession>
<dbReference type="InterPro" id="IPR011333">
    <property type="entry name" value="SKP1/BTB/POZ_sf"/>
</dbReference>
<dbReference type="SMART" id="SM00225">
    <property type="entry name" value="BTB"/>
    <property type="match status" value="1"/>
</dbReference>
<keyword evidence="1" id="KW-0677">Repeat</keyword>
<dbReference type="SUPFAM" id="SSF54695">
    <property type="entry name" value="POZ domain"/>
    <property type="match status" value="1"/>
</dbReference>
<dbReference type="GeneID" id="37006262"/>
<feature type="region of interest" description="Disordered" evidence="3">
    <location>
        <begin position="1"/>
        <end position="29"/>
    </location>
</feature>
<evidence type="ECO:0000313" key="5">
    <source>
        <dbReference type="EMBL" id="PVH18649.1"/>
    </source>
</evidence>
<dbReference type="Pfam" id="PF00651">
    <property type="entry name" value="BTB"/>
    <property type="match status" value="1"/>
</dbReference>
<dbReference type="PANTHER" id="PTHR46231">
    <property type="entry name" value="ANKYRIN REPEAT AND BTB/POZ DOMAIN-CONTAINING PROTEIN 1"/>
    <property type="match status" value="1"/>
</dbReference>
<dbReference type="RefSeq" id="XP_025339589.1">
    <property type="nucleotide sequence ID" value="XM_025484658.1"/>
</dbReference>
<dbReference type="Pfam" id="PF00023">
    <property type="entry name" value="Ank"/>
    <property type="match status" value="1"/>
</dbReference>
<sequence length="628" mass="70778">MPSESLDIPTGSDLPMNHSNVPSSDGRHAASSNVNLENAYKELLWACRIGDTVMADSLTLLPELDINKVDEWDYSPLILASLCGRLEIVKMLLARGAVCERDTFQGARCIYGALTDDIRNLLLSYNISKKTDEDQPFSAHLSSLLSPALTVYACKDIAFVFPHEHDRSLQVFVVNRFLLSARSSYFRKRFSPEGKWYNASTLKMSKELDARVFRSIVDYMYLRTDSLPLEDPSVQLLALCAKFSLDLLRETLSDETSKKPKAVKSRQGAELTFVKGARQDMGDFFEGHVLPNVLVKSLDEIDLSDVKYGGSDIKNEKGENEVEFQDLDVSRILSFEEKESLLKSTSIPDAILCSLDLDSSTIVFYPVHRAMLVRAKFYQTIFDPSWSAETANLPLLSESKYGTAGQTIIDRALLVPQDIPVIHAYMGATRREVSEAILRFLYYNDSIVIDPEIAVETLLASDELNIDRLKSISTVSLTNFVDGLKFETLKALPSKVGYDVFELIELAWRLQTDRLEQHMTKLIAHNIEAVCEDKELREKLLDLIRASAHRIEERQATDTIEVVDDMRYYLAKKFAVYDEFTNLEGIGASLNPNMAEPEDNRTFKAALLDYEHDVAIVDQLLDELGLEA</sequence>
<dbReference type="SUPFAM" id="SSF48403">
    <property type="entry name" value="Ankyrin repeat"/>
    <property type="match status" value="1"/>
</dbReference>
<organism evidence="5 6">
    <name type="scientific">Candidozyma haemuli</name>
    <dbReference type="NCBI Taxonomy" id="45357"/>
    <lineage>
        <taxon>Eukaryota</taxon>
        <taxon>Fungi</taxon>
        <taxon>Dikarya</taxon>
        <taxon>Ascomycota</taxon>
        <taxon>Saccharomycotina</taxon>
        <taxon>Pichiomycetes</taxon>
        <taxon>Metschnikowiaceae</taxon>
        <taxon>Candidozyma</taxon>
    </lineage>
</organism>
<dbReference type="CDD" id="cd18186">
    <property type="entry name" value="BTB_POZ_ZBTB_KLHL-like"/>
    <property type="match status" value="1"/>
</dbReference>
<dbReference type="AlphaFoldDB" id="A0A2V1AL85"/>
<dbReference type="OrthoDB" id="684045at2759"/>
<evidence type="ECO:0000256" key="3">
    <source>
        <dbReference type="SAM" id="MobiDB-lite"/>
    </source>
</evidence>
<keyword evidence="2" id="KW-0040">ANK repeat</keyword>
<dbReference type="Proteomes" id="UP000244309">
    <property type="component" value="Unassembled WGS sequence"/>
</dbReference>
<dbReference type="PANTHER" id="PTHR46231:SF1">
    <property type="entry name" value="ANKYRIN REPEAT AND BTB_POZ DOMAIN-CONTAINING PROTEIN 1"/>
    <property type="match status" value="1"/>
</dbReference>
<dbReference type="STRING" id="45357.A0A2V1AL85"/>
<feature type="domain" description="BTB" evidence="4">
    <location>
        <begin position="155"/>
        <end position="229"/>
    </location>
</feature>
<dbReference type="PROSITE" id="PS50097">
    <property type="entry name" value="BTB"/>
    <property type="match status" value="1"/>
</dbReference>